<accession>A0A7W3IXI1</accession>
<organism evidence="1 2">
    <name type="scientific">Nocardioides ginsengisegetis</name>
    <dbReference type="NCBI Taxonomy" id="661491"/>
    <lineage>
        <taxon>Bacteria</taxon>
        <taxon>Bacillati</taxon>
        <taxon>Actinomycetota</taxon>
        <taxon>Actinomycetes</taxon>
        <taxon>Propionibacteriales</taxon>
        <taxon>Nocardioidaceae</taxon>
        <taxon>Nocardioides</taxon>
    </lineage>
</organism>
<comment type="caution">
    <text evidence="1">The sequence shown here is derived from an EMBL/GenBank/DDBJ whole genome shotgun (WGS) entry which is preliminary data.</text>
</comment>
<evidence type="ECO:0000313" key="1">
    <source>
        <dbReference type="EMBL" id="MBA8802477.1"/>
    </source>
</evidence>
<evidence type="ECO:0000313" key="2">
    <source>
        <dbReference type="Proteomes" id="UP000580910"/>
    </source>
</evidence>
<gene>
    <name evidence="1" type="ORF">FB382_000768</name>
</gene>
<proteinExistence type="predicted"/>
<sequence>MIRMRCLTAVVTSVVVPAGGHLVDLSWRAVSSGWQSRPALQRRPGWSPRPDECLYGDWFG</sequence>
<reference evidence="1 2" key="1">
    <citation type="submission" date="2020-07" db="EMBL/GenBank/DDBJ databases">
        <title>Sequencing the genomes of 1000 actinobacteria strains.</title>
        <authorList>
            <person name="Klenk H.-P."/>
        </authorList>
    </citation>
    <scope>NUCLEOTIDE SEQUENCE [LARGE SCALE GENOMIC DNA]</scope>
    <source>
        <strain evidence="1 2">DSM 21349</strain>
    </source>
</reference>
<dbReference type="EMBL" id="JACGXA010000001">
    <property type="protein sequence ID" value="MBA8802477.1"/>
    <property type="molecule type" value="Genomic_DNA"/>
</dbReference>
<name>A0A7W3IXI1_9ACTN</name>
<dbReference type="AlphaFoldDB" id="A0A7W3IXI1"/>
<protein>
    <submittedName>
        <fullName evidence="1">Uncharacterized protein</fullName>
    </submittedName>
</protein>
<keyword evidence="2" id="KW-1185">Reference proteome</keyword>
<dbReference type="Proteomes" id="UP000580910">
    <property type="component" value="Unassembled WGS sequence"/>
</dbReference>